<name>A0A1X7UAV9_AMPQE</name>
<evidence type="ECO:0000313" key="1">
    <source>
        <dbReference type="EnsemblMetazoa" id="Aqu2.1.24596_001"/>
    </source>
</evidence>
<accession>A0A1X7UAV9</accession>
<protein>
    <submittedName>
        <fullName evidence="1">Uncharacterized protein</fullName>
    </submittedName>
</protein>
<proteinExistence type="predicted"/>
<dbReference type="OrthoDB" id="10037534at2759"/>
<dbReference type="EnsemblMetazoa" id="Aqu2.1.24596_001">
    <property type="protein sequence ID" value="Aqu2.1.24596_001"/>
    <property type="gene ID" value="Aqu2.1.24596"/>
</dbReference>
<dbReference type="AlphaFoldDB" id="A0A1X7UAV9"/>
<dbReference type="InParanoid" id="A0A1X7UAV9"/>
<sequence length="72" mass="7728">TSSCSQCGQLNEPVCNYDTQFSGIISMINQSANGALQSLSEQLTEFTPEQSIELLDNIISKGINTSLVNATE</sequence>
<reference evidence="1" key="1">
    <citation type="submission" date="2017-05" db="UniProtKB">
        <authorList>
            <consortium name="EnsemblMetazoa"/>
        </authorList>
    </citation>
    <scope>IDENTIFICATION</scope>
</reference>
<organism evidence="1">
    <name type="scientific">Amphimedon queenslandica</name>
    <name type="common">Sponge</name>
    <dbReference type="NCBI Taxonomy" id="400682"/>
    <lineage>
        <taxon>Eukaryota</taxon>
        <taxon>Metazoa</taxon>
        <taxon>Porifera</taxon>
        <taxon>Demospongiae</taxon>
        <taxon>Heteroscleromorpha</taxon>
        <taxon>Haplosclerida</taxon>
        <taxon>Niphatidae</taxon>
        <taxon>Amphimedon</taxon>
    </lineage>
</organism>